<proteinExistence type="inferred from homology"/>
<dbReference type="InterPro" id="IPR002813">
    <property type="entry name" value="Arg_biosynth_ArgJ"/>
</dbReference>
<dbReference type="CDD" id="cd02152">
    <property type="entry name" value="OAT"/>
    <property type="match status" value="1"/>
</dbReference>
<keyword evidence="5" id="KW-0963">Cytoplasm</keyword>
<evidence type="ECO:0000256" key="3">
    <source>
        <dbReference type="ARBA" id="ARBA00022813"/>
    </source>
</evidence>
<dbReference type="Pfam" id="PF01960">
    <property type="entry name" value="ArgJ"/>
    <property type="match status" value="1"/>
</dbReference>
<comment type="catalytic activity">
    <reaction evidence="5">
        <text>N(2)-acetyl-L-ornithine + L-glutamate = N-acetyl-L-glutamate + L-ornithine</text>
        <dbReference type="Rhea" id="RHEA:15349"/>
        <dbReference type="ChEBI" id="CHEBI:29985"/>
        <dbReference type="ChEBI" id="CHEBI:44337"/>
        <dbReference type="ChEBI" id="CHEBI:46911"/>
        <dbReference type="ChEBI" id="CHEBI:57805"/>
        <dbReference type="EC" id="2.3.1.35"/>
    </reaction>
</comment>
<name>A0ABT5XDL6_9EURY</name>
<keyword evidence="2 5" id="KW-0808">Transferase</keyword>
<comment type="similarity">
    <text evidence="1 5">Belongs to the ArgJ family.</text>
</comment>
<evidence type="ECO:0000313" key="7">
    <source>
        <dbReference type="Proteomes" id="UP001215956"/>
    </source>
</evidence>
<keyword evidence="3 5" id="KW-0068">Autocatalytic cleavage</keyword>
<feature type="site" description="Involved in the stabilization of negative charge on the oxyanion by the formation of the oxyanion hole" evidence="5">
    <location>
        <position position="108"/>
    </location>
</feature>
<dbReference type="HAMAP" id="MF_01106">
    <property type="entry name" value="ArgJ"/>
    <property type="match status" value="1"/>
</dbReference>
<feature type="binding site" evidence="5">
    <location>
        <position position="169"/>
    </location>
    <ligand>
        <name>substrate</name>
    </ligand>
</feature>
<sequence>MKRIEGGICAVGGVRAAGAKRGKYGVALIAASGTAAGVFTKNRIRAAPLDVTAKNLAVSEGRLEGVIANSGCANAYTGTTGIEDARWMAGLLADHLGVGAEEIGVASTGVIGRHLDRDVIAGLFDEAKGRLRSDPEASAEAARAIMTTDTRVKEIAVEHRGFRVAGITKGAGMIEPNMATMLAFLYTDARISPEALRETLLAAADESFNMLIVDGDTSTNDLVLVTATGKVEADIDDFREALNYVCVELAKMMAKDGEGATKLVEMEVTGARNREDARLAAKTVMRSSLVKTAIFGCDPNWGRIVAAAGRSGAELDPEKITLSISAAGRDEEVFLVRDGKIVDGILATAEEAMRAQELLITLDLGLGDGRARAFGCDLSYDYVKINADYTT</sequence>
<comment type="function">
    <text evidence="5">Catalyzes the transfer of the acetyl group from N(2)-acetylornithine to glutamate, forming N-acetylglutamate and L-ornithine.</text>
</comment>
<evidence type="ECO:0000256" key="5">
    <source>
        <dbReference type="HAMAP-Rule" id="MF_01106"/>
    </source>
</evidence>
<evidence type="ECO:0000313" key="6">
    <source>
        <dbReference type="EMBL" id="MDF0592746.1"/>
    </source>
</evidence>
<organism evidence="6 7">
    <name type="scientific">Candidatus Methanocrinis alkalitolerans</name>
    <dbReference type="NCBI Taxonomy" id="3033395"/>
    <lineage>
        <taxon>Archaea</taxon>
        <taxon>Methanobacteriati</taxon>
        <taxon>Methanobacteriota</taxon>
        <taxon>Stenosarchaea group</taxon>
        <taxon>Methanomicrobia</taxon>
        <taxon>Methanotrichales</taxon>
        <taxon>Methanotrichaceae</taxon>
        <taxon>Methanocrinis</taxon>
    </lineage>
</organism>
<keyword evidence="5" id="KW-0028">Amino-acid biosynthesis</keyword>
<comment type="subcellular location">
    <subcellularLocation>
        <location evidence="5">Cytoplasm</location>
    </subcellularLocation>
</comment>
<accession>A0ABT5XDL6</accession>
<dbReference type="NCBIfam" id="TIGR00120">
    <property type="entry name" value="ArgJ"/>
    <property type="match status" value="1"/>
</dbReference>
<dbReference type="SUPFAM" id="SSF56266">
    <property type="entry name" value="DmpA/ArgJ-like"/>
    <property type="match status" value="1"/>
</dbReference>
<keyword evidence="7" id="KW-1185">Reference proteome</keyword>
<gene>
    <name evidence="5 6" type="primary">argJ</name>
    <name evidence="6" type="ORF">P0O24_04025</name>
</gene>
<comment type="subunit">
    <text evidence="5">Heterotetramer of two alpha and two beta chains.</text>
</comment>
<evidence type="ECO:0000256" key="1">
    <source>
        <dbReference type="ARBA" id="ARBA00006774"/>
    </source>
</evidence>
<comment type="caution">
    <text evidence="6">The sequence shown here is derived from an EMBL/GenBank/DDBJ whole genome shotgun (WGS) entry which is preliminary data.</text>
</comment>
<feature type="binding site" evidence="5">
    <location>
        <position position="180"/>
    </location>
    <ligand>
        <name>substrate</name>
    </ligand>
</feature>
<keyword evidence="4 5" id="KW-0012">Acyltransferase</keyword>
<feature type="site" description="Cleavage; by autolysis" evidence="5">
    <location>
        <begin position="179"/>
        <end position="180"/>
    </location>
</feature>
<dbReference type="EC" id="2.3.1.35" evidence="5"/>
<feature type="active site" description="Nucleophile" evidence="5">
    <location>
        <position position="180"/>
    </location>
</feature>
<feature type="binding site" evidence="5">
    <location>
        <position position="386"/>
    </location>
    <ligand>
        <name>substrate</name>
    </ligand>
</feature>
<evidence type="ECO:0000256" key="4">
    <source>
        <dbReference type="ARBA" id="ARBA00023315"/>
    </source>
</evidence>
<evidence type="ECO:0000256" key="2">
    <source>
        <dbReference type="ARBA" id="ARBA00022679"/>
    </source>
</evidence>
<dbReference type="Gene3D" id="3.60.70.12">
    <property type="entry name" value="L-amino peptidase D-ALA esterase/amidase"/>
    <property type="match status" value="1"/>
</dbReference>
<dbReference type="InterPro" id="IPR042195">
    <property type="entry name" value="ArgJ_beta_C"/>
</dbReference>
<dbReference type="PANTHER" id="PTHR23100:SF0">
    <property type="entry name" value="ARGININE BIOSYNTHESIS BIFUNCTIONAL PROTEIN ARGJ, MITOCHONDRIAL"/>
    <property type="match status" value="1"/>
</dbReference>
<dbReference type="GO" id="GO:0004358">
    <property type="term" value="F:L-glutamate N-acetyltransferase activity, acting on acetyl-L-ornithine as donor"/>
    <property type="evidence" value="ECO:0007669"/>
    <property type="project" value="UniProtKB-EC"/>
</dbReference>
<dbReference type="NCBIfam" id="NF003802">
    <property type="entry name" value="PRK05388.1"/>
    <property type="match status" value="1"/>
</dbReference>
<feature type="chain" id="PRO_5044921587" description="Glutamate N-acetyltransferase alpha chain" evidence="5">
    <location>
        <begin position="1"/>
        <end position="179"/>
    </location>
</feature>
<dbReference type="InterPro" id="IPR016117">
    <property type="entry name" value="ArgJ-like_dom_sf"/>
</dbReference>
<keyword evidence="5" id="KW-0055">Arginine biosynthesis</keyword>
<feature type="site" description="Involved in the stabilization of negative charge on the oxyanion by the formation of the oxyanion hole" evidence="5">
    <location>
        <position position="109"/>
    </location>
</feature>
<dbReference type="EMBL" id="JARFPL010000009">
    <property type="protein sequence ID" value="MDF0592746.1"/>
    <property type="molecule type" value="Genomic_DNA"/>
</dbReference>
<feature type="chain" id="PRO_5044921588" description="Glutamate N-acetyltransferase beta chain" evidence="5">
    <location>
        <begin position="180"/>
        <end position="391"/>
    </location>
</feature>
<dbReference type="Proteomes" id="UP001215956">
    <property type="component" value="Unassembled WGS sequence"/>
</dbReference>
<feature type="binding site" evidence="5">
    <location>
        <position position="391"/>
    </location>
    <ligand>
        <name>substrate</name>
    </ligand>
</feature>
<protein>
    <recommendedName>
        <fullName evidence="5">Glutamate N-acetyltransferase</fullName>
        <ecNumber evidence="5">2.3.1.35</ecNumber>
    </recommendedName>
    <alternativeName>
        <fullName evidence="5">Ornithine acetyltransferase</fullName>
        <shortName evidence="5">OATase</shortName>
    </alternativeName>
    <alternativeName>
        <fullName evidence="5">Ornithine transacetylase</fullName>
    </alternativeName>
    <component>
        <recommendedName>
            <fullName evidence="5">Glutamate N-acetyltransferase alpha chain</fullName>
        </recommendedName>
    </component>
    <component>
        <recommendedName>
            <fullName evidence="5">Glutamate N-acetyltransferase beta chain</fullName>
        </recommendedName>
    </component>
</protein>
<feature type="binding site" evidence="5">
    <location>
        <position position="258"/>
    </location>
    <ligand>
        <name>substrate</name>
    </ligand>
</feature>
<dbReference type="RefSeq" id="WP_316968453.1">
    <property type="nucleotide sequence ID" value="NZ_JARFPL010000009.1"/>
</dbReference>
<feature type="binding site" evidence="5">
    <location>
        <position position="147"/>
    </location>
    <ligand>
        <name>substrate</name>
    </ligand>
</feature>
<dbReference type="PANTHER" id="PTHR23100">
    <property type="entry name" value="ARGININE BIOSYNTHESIS BIFUNCTIONAL PROTEIN ARGJ"/>
    <property type="match status" value="1"/>
</dbReference>
<reference evidence="6 7" key="1">
    <citation type="submission" date="2023-03" db="EMBL/GenBank/DDBJ databases">
        <title>Whole genome sequencing of Methanotrichaceae archaeon M04Ac.</title>
        <authorList>
            <person name="Khomyakova M.A."/>
            <person name="Merkel A.Y."/>
            <person name="Slobodkin A.I."/>
        </authorList>
    </citation>
    <scope>NUCLEOTIDE SEQUENCE [LARGE SCALE GENOMIC DNA]</scope>
    <source>
        <strain evidence="6 7">M04Ac</strain>
    </source>
</reference>
<dbReference type="Gene3D" id="3.10.20.340">
    <property type="entry name" value="ArgJ beta chain, C-terminal domain"/>
    <property type="match status" value="1"/>
</dbReference>
<comment type="pathway">
    <text evidence="5">Amino-acid biosynthesis; L-arginine biosynthesis; L-ornithine and N-acetyl-L-glutamate from L-glutamate and N(2)-acetyl-L-ornithine (cyclic): step 1/1.</text>
</comment>